<reference evidence="3" key="2">
    <citation type="submission" date="2012-02" db="EMBL/GenBank/DDBJ databases">
        <authorList>
            <person name="Genoscope - CEA"/>
        </authorList>
    </citation>
    <scope>NUCLEOTIDE SEQUENCE</scope>
</reference>
<evidence type="ECO:0000256" key="1">
    <source>
        <dbReference type="SAM" id="SignalP"/>
    </source>
</evidence>
<dbReference type="AlphaFoldDB" id="H6RDR5"/>
<reference evidence="3" key="1">
    <citation type="journal article" date="2012" name="Environ. Microbiol.">
        <title>Genomic content of uncultured Bacteroidetes from contrasting oceanic provinces in the North Atlantic Ocean.</title>
        <authorList>
            <person name="Gomez-Pereira P.R."/>
            <person name="Schuler M."/>
            <person name="Fuchs B.M."/>
            <person name="Bennke C."/>
            <person name="Teeling H."/>
            <person name="Waldmann J."/>
            <person name="Richter M."/>
            <person name="Barbe V."/>
            <person name="Bataille E."/>
            <person name="Glockner F.O."/>
            <person name="Amann R."/>
        </authorList>
    </citation>
    <scope>NUCLEOTIDE SEQUENCE</scope>
</reference>
<organism evidence="3">
    <name type="scientific">uncultured Flavobacteriia bacterium</name>
    <dbReference type="NCBI Taxonomy" id="212695"/>
    <lineage>
        <taxon>Bacteria</taxon>
        <taxon>Pseudomonadati</taxon>
        <taxon>Bacteroidota</taxon>
        <taxon>Flavobacteriia</taxon>
        <taxon>environmental samples</taxon>
    </lineage>
</organism>
<evidence type="ECO:0000259" key="2">
    <source>
        <dbReference type="Pfam" id="PF07603"/>
    </source>
</evidence>
<proteinExistence type="predicted"/>
<dbReference type="EMBL" id="FO117572">
    <property type="protein sequence ID" value="CCF99176.1"/>
    <property type="molecule type" value="Genomic_DNA"/>
</dbReference>
<name>H6RDR5_9BACT</name>
<feature type="domain" description="Lcl C-terminal" evidence="2">
    <location>
        <begin position="37"/>
        <end position="113"/>
    </location>
</feature>
<accession>H6RDR5</accession>
<evidence type="ECO:0000313" key="3">
    <source>
        <dbReference type="EMBL" id="CCF99176.1"/>
    </source>
</evidence>
<dbReference type="InterPro" id="IPR011460">
    <property type="entry name" value="Lcl_C"/>
</dbReference>
<keyword evidence="1" id="KW-0732">Signal</keyword>
<gene>
    <name evidence="3" type="ORF">VIS_S3ARA10042</name>
</gene>
<feature type="signal peptide" evidence="1">
    <location>
        <begin position="1"/>
        <end position="18"/>
    </location>
</feature>
<dbReference type="Pfam" id="PF07603">
    <property type="entry name" value="Lcl_C"/>
    <property type="match status" value="1"/>
</dbReference>
<protein>
    <submittedName>
        <fullName evidence="3">Vir region protein</fullName>
    </submittedName>
</protein>
<sequence>MKTLLLFGALALSITAFGQDVKTVEIGDLEVMTEDLGELSWDKAKEACAALGEGWRVPTKDELNILYENKDKIGGFNIDTTKWGYWSSTEGVFKSAWRQHFSNGFQSDASKATSGTRYAPGKPYLNYVRAVRTL</sequence>
<feature type="chain" id="PRO_5003606841" evidence="1">
    <location>
        <begin position="19"/>
        <end position="134"/>
    </location>
</feature>